<feature type="compositionally biased region" description="Low complexity" evidence="7">
    <location>
        <begin position="446"/>
        <end position="466"/>
    </location>
</feature>
<evidence type="ECO:0000256" key="1">
    <source>
        <dbReference type="ARBA" id="ARBA00022679"/>
    </source>
</evidence>
<feature type="domain" description="Protein kinase" evidence="8">
    <location>
        <begin position="60"/>
        <end position="318"/>
    </location>
</feature>
<dbReference type="Proteomes" id="UP001219605">
    <property type="component" value="Chromosome"/>
</dbReference>
<evidence type="ECO:0000313" key="10">
    <source>
        <dbReference type="EMBL" id="WDZ83731.1"/>
    </source>
</evidence>
<evidence type="ECO:0000259" key="8">
    <source>
        <dbReference type="PROSITE" id="PS50011"/>
    </source>
</evidence>
<evidence type="ECO:0000259" key="9">
    <source>
        <dbReference type="PROSITE" id="PS50022"/>
    </source>
</evidence>
<dbReference type="PANTHER" id="PTHR43289:SF34">
    <property type="entry name" value="SERINE_THREONINE-PROTEIN KINASE YBDM-RELATED"/>
    <property type="match status" value="1"/>
</dbReference>
<sequence length="643" mass="67028">MDDRRPGVTAADVRVSEAAGADAGTAVTAAPVLVYKGDMIDTAYRVSPLRPTDPERIGDYLLVGRLGVGGMGVVYLAEADDGTPVAIKLIHPDLATDPEFSGRFRSEVARSRRVPSFCAAEFLAADLDHDPPYLVVEYIDGPGLDEVVAERGPLRSGALHSLAVGVATALTGIHGAGIIHRDLKPDNVLLPPGSPKVIDFGIARPFEATSRHTRPDVMVGTVPYMAPERFSDRQATPVTAAVDVFAWGCVITFAGTGRTPFEADSTSATAARILTQPPNLDGLPETLLEPVRRALAKDPADRPTAPELLAMLLGSPPAAPAGPRPPVDPQPPAGLRPPADPQAPAEPAPPADPQPAADPRTAVIARSVVGPQPAGAPETGADRQPTDSPQAAADPPPTVPPGRPVRSVLRRRRAVLSGLAVLPLLAGVTVAALLSDGDGGDRRTGSTDPSPAAPPTSSIASATTPSAPRPAAPTAAPATPDRSGATSGQQAESTTAPGERAEPTDGPTARAAANPSGRNIALGRPATASSQEGNHMAAADAVDGDPDTRWSSEFADPQWLTVDLGGLWQVSEVVLRWQRSYATGYRVDVSPDGQRWTTVYRTSTGEGGVERVTVDQVPGRYVRMYATQRAGQYGYSLWEMEVR</sequence>
<dbReference type="PROSITE" id="PS00107">
    <property type="entry name" value="PROTEIN_KINASE_ATP"/>
    <property type="match status" value="1"/>
</dbReference>
<keyword evidence="3" id="KW-0418">Kinase</keyword>
<feature type="compositionally biased region" description="Pro residues" evidence="7">
    <location>
        <begin position="317"/>
        <end position="353"/>
    </location>
</feature>
<dbReference type="SUPFAM" id="SSF56112">
    <property type="entry name" value="Protein kinase-like (PK-like)"/>
    <property type="match status" value="1"/>
</dbReference>
<evidence type="ECO:0000256" key="4">
    <source>
        <dbReference type="ARBA" id="ARBA00022840"/>
    </source>
</evidence>
<organism evidence="10 11">
    <name type="scientific">Micromonospora cathayae</name>
    <dbReference type="NCBI Taxonomy" id="3028804"/>
    <lineage>
        <taxon>Bacteria</taxon>
        <taxon>Bacillati</taxon>
        <taxon>Actinomycetota</taxon>
        <taxon>Actinomycetes</taxon>
        <taxon>Micromonosporales</taxon>
        <taxon>Micromonosporaceae</taxon>
        <taxon>Micromonospora</taxon>
    </lineage>
</organism>
<dbReference type="Gene3D" id="3.30.200.20">
    <property type="entry name" value="Phosphorylase Kinase, domain 1"/>
    <property type="match status" value="1"/>
</dbReference>
<evidence type="ECO:0000256" key="5">
    <source>
        <dbReference type="ARBA" id="ARBA00023170"/>
    </source>
</evidence>
<dbReference type="Gene3D" id="2.60.120.260">
    <property type="entry name" value="Galactose-binding domain-like"/>
    <property type="match status" value="1"/>
</dbReference>
<feature type="region of interest" description="Disordered" evidence="7">
    <location>
        <begin position="370"/>
        <end position="406"/>
    </location>
</feature>
<feature type="region of interest" description="Disordered" evidence="7">
    <location>
        <begin position="436"/>
        <end position="550"/>
    </location>
</feature>
<dbReference type="InterPro" id="IPR011009">
    <property type="entry name" value="Kinase-like_dom_sf"/>
</dbReference>
<dbReference type="Pfam" id="PF00754">
    <property type="entry name" value="F5_F8_type_C"/>
    <property type="match status" value="1"/>
</dbReference>
<dbReference type="InterPro" id="IPR017441">
    <property type="entry name" value="Protein_kinase_ATP_BS"/>
</dbReference>
<feature type="compositionally biased region" description="Polar residues" evidence="7">
    <location>
        <begin position="484"/>
        <end position="496"/>
    </location>
</feature>
<reference evidence="10 11" key="1">
    <citation type="submission" date="2023-02" db="EMBL/GenBank/DDBJ databases">
        <authorList>
            <person name="Mo P."/>
        </authorList>
    </citation>
    <scope>NUCLEOTIDE SEQUENCE [LARGE SCALE GENOMIC DNA]</scope>
    <source>
        <strain evidence="10 11">HUAS 3</strain>
    </source>
</reference>
<keyword evidence="11" id="KW-1185">Reference proteome</keyword>
<keyword evidence="2 6" id="KW-0547">Nucleotide-binding</keyword>
<evidence type="ECO:0000256" key="2">
    <source>
        <dbReference type="ARBA" id="ARBA00022741"/>
    </source>
</evidence>
<dbReference type="RefSeq" id="WP_275030289.1">
    <property type="nucleotide sequence ID" value="NZ_CP118615.1"/>
</dbReference>
<keyword evidence="4 6" id="KW-0067">ATP-binding</keyword>
<dbReference type="InterPro" id="IPR000421">
    <property type="entry name" value="FA58C"/>
</dbReference>
<dbReference type="PROSITE" id="PS50011">
    <property type="entry name" value="PROTEIN_KINASE_DOM"/>
    <property type="match status" value="1"/>
</dbReference>
<evidence type="ECO:0000313" key="11">
    <source>
        <dbReference type="Proteomes" id="UP001219605"/>
    </source>
</evidence>
<keyword evidence="5" id="KW-0675">Receptor</keyword>
<gene>
    <name evidence="10" type="ORF">PVK37_25195</name>
</gene>
<dbReference type="InterPro" id="IPR008271">
    <property type="entry name" value="Ser/Thr_kinase_AS"/>
</dbReference>
<dbReference type="EMBL" id="CP118615">
    <property type="protein sequence ID" value="WDZ83731.1"/>
    <property type="molecule type" value="Genomic_DNA"/>
</dbReference>
<dbReference type="Pfam" id="PF00069">
    <property type="entry name" value="Pkinase"/>
    <property type="match status" value="1"/>
</dbReference>
<accession>A0ABY7ZLV3</accession>
<evidence type="ECO:0000256" key="7">
    <source>
        <dbReference type="SAM" id="MobiDB-lite"/>
    </source>
</evidence>
<proteinExistence type="predicted"/>
<dbReference type="SUPFAM" id="SSF49785">
    <property type="entry name" value="Galactose-binding domain-like"/>
    <property type="match status" value="1"/>
</dbReference>
<protein>
    <submittedName>
        <fullName evidence="10">Discoidin domain-containing protein</fullName>
    </submittedName>
</protein>
<evidence type="ECO:0000256" key="3">
    <source>
        <dbReference type="ARBA" id="ARBA00022777"/>
    </source>
</evidence>
<dbReference type="PANTHER" id="PTHR43289">
    <property type="entry name" value="MITOGEN-ACTIVATED PROTEIN KINASE KINASE KINASE 20-RELATED"/>
    <property type="match status" value="1"/>
</dbReference>
<dbReference type="PROSITE" id="PS00108">
    <property type="entry name" value="PROTEIN_KINASE_ST"/>
    <property type="match status" value="1"/>
</dbReference>
<evidence type="ECO:0000256" key="6">
    <source>
        <dbReference type="PROSITE-ProRule" id="PRU10141"/>
    </source>
</evidence>
<feature type="binding site" evidence="6">
    <location>
        <position position="88"/>
    </location>
    <ligand>
        <name>ATP</name>
        <dbReference type="ChEBI" id="CHEBI:30616"/>
    </ligand>
</feature>
<keyword evidence="1" id="KW-0808">Transferase</keyword>
<feature type="compositionally biased region" description="Pro residues" evidence="7">
    <location>
        <begin position="394"/>
        <end position="403"/>
    </location>
</feature>
<dbReference type="InterPro" id="IPR008979">
    <property type="entry name" value="Galactose-bd-like_sf"/>
</dbReference>
<name>A0ABY7ZLV3_9ACTN</name>
<dbReference type="CDD" id="cd14014">
    <property type="entry name" value="STKc_PknB_like"/>
    <property type="match status" value="1"/>
</dbReference>
<dbReference type="Gene3D" id="1.10.510.10">
    <property type="entry name" value="Transferase(Phosphotransferase) domain 1"/>
    <property type="match status" value="1"/>
</dbReference>
<dbReference type="InterPro" id="IPR000719">
    <property type="entry name" value="Prot_kinase_dom"/>
</dbReference>
<feature type="domain" description="F5/8 type C" evidence="9">
    <location>
        <begin position="508"/>
        <end position="643"/>
    </location>
</feature>
<dbReference type="PROSITE" id="PS50022">
    <property type="entry name" value="FA58C_3"/>
    <property type="match status" value="1"/>
</dbReference>
<feature type="region of interest" description="Disordered" evidence="7">
    <location>
        <begin position="313"/>
        <end position="358"/>
    </location>
</feature>
<dbReference type="SMART" id="SM00220">
    <property type="entry name" value="S_TKc"/>
    <property type="match status" value="1"/>
</dbReference>